<comment type="caution">
    <text evidence="2">The sequence shown here is derived from an EMBL/GenBank/DDBJ whole genome shotgun (WGS) entry which is preliminary data.</text>
</comment>
<gene>
    <name evidence="2" type="ORF">GMORB2_4236</name>
</gene>
<dbReference type="Proteomes" id="UP000749293">
    <property type="component" value="Unassembled WGS sequence"/>
</dbReference>
<sequence>MNSSWLACGSSALLSSIVLVTLAVVLANAHSCDMTTTSSMLNSTLSCAVGVQEGDRGRIPGHVHASQADEDRDEHHAGKRHAFTRRPPQVSRGLTVACKAEKNPGPGIYVGVGGADDEYEESTGGNVRKNRNAGKLRSDFPVFVAKIYSRATKLHSCSM</sequence>
<accession>A0A9P4Z0X7</accession>
<evidence type="ECO:0008006" key="4">
    <source>
        <dbReference type="Google" id="ProtNLM"/>
    </source>
</evidence>
<reference evidence="2" key="1">
    <citation type="submission" date="2020-03" db="EMBL/GenBank/DDBJ databases">
        <title>Site-based positive gene gene selection in Geosmithia morbida across the United States reveals a broad range of putative effectors and factors for local host and environmental adapation.</title>
        <authorList>
            <person name="Onufrak A."/>
            <person name="Murdoch R.W."/>
            <person name="Gazis R."/>
            <person name="Huff M."/>
            <person name="Staton M."/>
            <person name="Klingeman W."/>
            <person name="Hadziabdic D."/>
        </authorList>
    </citation>
    <scope>NUCLEOTIDE SEQUENCE</scope>
    <source>
        <strain evidence="2">1262</strain>
    </source>
</reference>
<keyword evidence="3" id="KW-1185">Reference proteome</keyword>
<feature type="signal peptide" evidence="1">
    <location>
        <begin position="1"/>
        <end position="27"/>
    </location>
</feature>
<keyword evidence="1" id="KW-0732">Signal</keyword>
<proteinExistence type="predicted"/>
<protein>
    <recommendedName>
        <fullName evidence="4">Secreted protein</fullName>
    </recommendedName>
</protein>
<evidence type="ECO:0000313" key="3">
    <source>
        <dbReference type="Proteomes" id="UP000749293"/>
    </source>
</evidence>
<dbReference type="EMBL" id="JAANYQ010000003">
    <property type="protein sequence ID" value="KAF4125396.1"/>
    <property type="molecule type" value="Genomic_DNA"/>
</dbReference>
<name>A0A9P4Z0X7_9HYPO</name>
<dbReference type="GeneID" id="55970464"/>
<evidence type="ECO:0000256" key="1">
    <source>
        <dbReference type="SAM" id="SignalP"/>
    </source>
</evidence>
<feature type="chain" id="PRO_5040174465" description="Secreted protein" evidence="1">
    <location>
        <begin position="28"/>
        <end position="159"/>
    </location>
</feature>
<dbReference type="AlphaFoldDB" id="A0A9P4Z0X7"/>
<dbReference type="RefSeq" id="XP_035324048.1">
    <property type="nucleotide sequence ID" value="XM_035466211.1"/>
</dbReference>
<evidence type="ECO:0000313" key="2">
    <source>
        <dbReference type="EMBL" id="KAF4125396.1"/>
    </source>
</evidence>
<organism evidence="2 3">
    <name type="scientific">Geosmithia morbida</name>
    <dbReference type="NCBI Taxonomy" id="1094350"/>
    <lineage>
        <taxon>Eukaryota</taxon>
        <taxon>Fungi</taxon>
        <taxon>Dikarya</taxon>
        <taxon>Ascomycota</taxon>
        <taxon>Pezizomycotina</taxon>
        <taxon>Sordariomycetes</taxon>
        <taxon>Hypocreomycetidae</taxon>
        <taxon>Hypocreales</taxon>
        <taxon>Bionectriaceae</taxon>
        <taxon>Geosmithia</taxon>
    </lineage>
</organism>